<gene>
    <name evidence="2" type="ORF">JI744_11225</name>
</gene>
<keyword evidence="1" id="KW-0472">Membrane</keyword>
<evidence type="ECO:0000313" key="2">
    <source>
        <dbReference type="EMBL" id="MBL4928675.1"/>
    </source>
</evidence>
<evidence type="ECO:0000313" key="3">
    <source>
        <dbReference type="Proteomes" id="UP000619033"/>
    </source>
</evidence>
<dbReference type="Proteomes" id="UP000619033">
    <property type="component" value="Unassembled WGS sequence"/>
</dbReference>
<protein>
    <submittedName>
        <fullName evidence="2">Uncharacterized protein</fullName>
    </submittedName>
</protein>
<name>A0A8J7MTG7_9RHOB</name>
<sequence>MSVSESLPAPGLLSRLPLVGPVARAVNQDINLIFYLLVIALTVLVLAVKIWGIVALTMTALALVPCMFAFFIAVTWP</sequence>
<feature type="transmembrane region" description="Helical" evidence="1">
    <location>
        <begin position="55"/>
        <end position="76"/>
    </location>
</feature>
<accession>A0A8J7MTG7</accession>
<evidence type="ECO:0000256" key="1">
    <source>
        <dbReference type="SAM" id="Phobius"/>
    </source>
</evidence>
<keyword evidence="1" id="KW-1133">Transmembrane helix</keyword>
<keyword evidence="1" id="KW-0812">Transmembrane</keyword>
<keyword evidence="3" id="KW-1185">Reference proteome</keyword>
<dbReference type="AlphaFoldDB" id="A0A8J7MTG7"/>
<feature type="transmembrane region" description="Helical" evidence="1">
    <location>
        <begin position="30"/>
        <end position="48"/>
    </location>
</feature>
<dbReference type="EMBL" id="JAESVP010000005">
    <property type="protein sequence ID" value="MBL4928675.1"/>
    <property type="molecule type" value="Genomic_DNA"/>
</dbReference>
<dbReference type="RefSeq" id="WP_202660847.1">
    <property type="nucleotide sequence ID" value="NZ_JAESVP010000005.1"/>
</dbReference>
<proteinExistence type="predicted"/>
<reference evidence="2" key="1">
    <citation type="submission" date="2021-01" db="EMBL/GenBank/DDBJ databases">
        <title>Genome seq and assembly of Tabrizicola sp. KVB23.</title>
        <authorList>
            <person name="Chhetri G."/>
        </authorList>
    </citation>
    <scope>NUCLEOTIDE SEQUENCE</scope>
    <source>
        <strain evidence="2">KVB23</strain>
    </source>
</reference>
<organism evidence="2 3">
    <name type="scientific">Fuscibacter oryzae</name>
    <dbReference type="NCBI Taxonomy" id="2803939"/>
    <lineage>
        <taxon>Bacteria</taxon>
        <taxon>Pseudomonadati</taxon>
        <taxon>Pseudomonadota</taxon>
        <taxon>Alphaproteobacteria</taxon>
        <taxon>Rhodobacterales</taxon>
        <taxon>Paracoccaceae</taxon>
        <taxon>Fuscibacter</taxon>
    </lineage>
</organism>
<comment type="caution">
    <text evidence="2">The sequence shown here is derived from an EMBL/GenBank/DDBJ whole genome shotgun (WGS) entry which is preliminary data.</text>
</comment>